<evidence type="ECO:0000313" key="3">
    <source>
        <dbReference type="EMBL" id="TKR63404.1"/>
    </source>
</evidence>
<evidence type="ECO:0000256" key="2">
    <source>
        <dbReference type="SAM" id="SignalP"/>
    </source>
</evidence>
<evidence type="ECO:0008006" key="5">
    <source>
        <dbReference type="Google" id="ProtNLM"/>
    </source>
</evidence>
<keyword evidence="2" id="KW-0732">Signal</keyword>
<feature type="compositionally biased region" description="Polar residues" evidence="1">
    <location>
        <begin position="176"/>
        <end position="188"/>
    </location>
</feature>
<evidence type="ECO:0000313" key="4">
    <source>
        <dbReference type="Proteomes" id="UP000298663"/>
    </source>
</evidence>
<dbReference type="EMBL" id="AZBU02000010">
    <property type="protein sequence ID" value="TKR63404.1"/>
    <property type="molecule type" value="Genomic_DNA"/>
</dbReference>
<feature type="signal peptide" evidence="2">
    <location>
        <begin position="1"/>
        <end position="16"/>
    </location>
</feature>
<sequence>MASLLFFCALLTLVAADDRLLHYSLSVAELLSFNSSRQCLDSSVDSATNAISTVRCPYSVRCLQLSWYDENGNQISYMGCHSNPMFRRMIEEIDCVERYPPVNTGWAYRHLKNMTYVYRQGMIYYASILCSLPLSTPHFYKAMHLHALSPSLIPKDHPTTATSATTTTTRTTTTSPMGDNSTTPVLPSTTEAPTTATEAVNDDVRHEYDFEEYLYNDEEDEGIQGSFN</sequence>
<feature type="compositionally biased region" description="Low complexity" evidence="1">
    <location>
        <begin position="159"/>
        <end position="175"/>
    </location>
</feature>
<feature type="region of interest" description="Disordered" evidence="1">
    <location>
        <begin position="156"/>
        <end position="203"/>
    </location>
</feature>
<name>A0A4U5M3P9_STECR</name>
<reference evidence="3 4" key="1">
    <citation type="journal article" date="2015" name="Genome Biol.">
        <title>Comparative genomics of Steinernema reveals deeply conserved gene regulatory networks.</title>
        <authorList>
            <person name="Dillman A.R."/>
            <person name="Macchietto M."/>
            <person name="Porter C.F."/>
            <person name="Rogers A."/>
            <person name="Williams B."/>
            <person name="Antoshechkin I."/>
            <person name="Lee M.M."/>
            <person name="Goodwin Z."/>
            <person name="Lu X."/>
            <person name="Lewis E.E."/>
            <person name="Goodrich-Blair H."/>
            <person name="Stock S.P."/>
            <person name="Adams B.J."/>
            <person name="Sternberg P.W."/>
            <person name="Mortazavi A."/>
        </authorList>
    </citation>
    <scope>NUCLEOTIDE SEQUENCE [LARGE SCALE GENOMIC DNA]</scope>
    <source>
        <strain evidence="3 4">ALL</strain>
    </source>
</reference>
<proteinExistence type="predicted"/>
<comment type="caution">
    <text evidence="3">The sequence shown here is derived from an EMBL/GenBank/DDBJ whole genome shotgun (WGS) entry which is preliminary data.</text>
</comment>
<reference evidence="3 4" key="2">
    <citation type="journal article" date="2019" name="G3 (Bethesda)">
        <title>Hybrid Assembly of the Genome of the Entomopathogenic Nematode Steinernema carpocapsae Identifies the X-Chromosome.</title>
        <authorList>
            <person name="Serra L."/>
            <person name="Macchietto M."/>
            <person name="Macias-Munoz A."/>
            <person name="McGill C.J."/>
            <person name="Rodriguez I.M."/>
            <person name="Rodriguez B."/>
            <person name="Murad R."/>
            <person name="Mortazavi A."/>
        </authorList>
    </citation>
    <scope>NUCLEOTIDE SEQUENCE [LARGE SCALE GENOMIC DNA]</scope>
    <source>
        <strain evidence="3 4">ALL</strain>
    </source>
</reference>
<feature type="compositionally biased region" description="Low complexity" evidence="1">
    <location>
        <begin position="189"/>
        <end position="199"/>
    </location>
</feature>
<gene>
    <name evidence="3" type="ORF">L596_027239</name>
</gene>
<protein>
    <recommendedName>
        <fullName evidence="5">Chitin-binding type-2 domain-containing protein</fullName>
    </recommendedName>
</protein>
<feature type="chain" id="PRO_5020884069" description="Chitin-binding type-2 domain-containing protein" evidence="2">
    <location>
        <begin position="17"/>
        <end position="228"/>
    </location>
</feature>
<dbReference type="AlphaFoldDB" id="A0A4U5M3P9"/>
<accession>A0A4U5M3P9</accession>
<dbReference type="Proteomes" id="UP000298663">
    <property type="component" value="Unassembled WGS sequence"/>
</dbReference>
<keyword evidence="4" id="KW-1185">Reference proteome</keyword>
<organism evidence="3 4">
    <name type="scientific">Steinernema carpocapsae</name>
    <name type="common">Entomopathogenic nematode</name>
    <dbReference type="NCBI Taxonomy" id="34508"/>
    <lineage>
        <taxon>Eukaryota</taxon>
        <taxon>Metazoa</taxon>
        <taxon>Ecdysozoa</taxon>
        <taxon>Nematoda</taxon>
        <taxon>Chromadorea</taxon>
        <taxon>Rhabditida</taxon>
        <taxon>Tylenchina</taxon>
        <taxon>Panagrolaimomorpha</taxon>
        <taxon>Strongyloidoidea</taxon>
        <taxon>Steinernematidae</taxon>
        <taxon>Steinernema</taxon>
    </lineage>
</organism>
<evidence type="ECO:0000256" key="1">
    <source>
        <dbReference type="SAM" id="MobiDB-lite"/>
    </source>
</evidence>